<dbReference type="SUPFAM" id="SSF57850">
    <property type="entry name" value="RING/U-box"/>
    <property type="match status" value="1"/>
</dbReference>
<feature type="compositionally biased region" description="Polar residues" evidence="2">
    <location>
        <begin position="148"/>
        <end position="158"/>
    </location>
</feature>
<dbReference type="CDD" id="cd16448">
    <property type="entry name" value="RING-H2"/>
    <property type="match status" value="1"/>
</dbReference>
<dbReference type="PROSITE" id="PS50089">
    <property type="entry name" value="ZF_RING_2"/>
    <property type="match status" value="1"/>
</dbReference>
<evidence type="ECO:0000313" key="4">
    <source>
        <dbReference type="EMBL" id="CAG8657007.1"/>
    </source>
</evidence>
<feature type="region of interest" description="Disordered" evidence="2">
    <location>
        <begin position="112"/>
        <end position="178"/>
    </location>
</feature>
<dbReference type="EMBL" id="CAJVPJ010004930">
    <property type="protein sequence ID" value="CAG8657007.1"/>
    <property type="molecule type" value="Genomic_DNA"/>
</dbReference>
<sequence length="353" mass="40095">MATLNFITNLKNLAYNILKTFEDSLVDNIEIPELDECSKCSNKIVLQPIKAVTILSCGHIFHRICIEKELLLSRKESCPYPNCNNFVDILEEFSRQDSGLSTSSIIGRMEKNLTIASQGNPDEDMVDVNDSRSENTPISEADEHSRSNNRSANLGSNKRSLEDVSSKKAKKRIKKEDSPSLKRLITELTTETSETFGGAERSAVVPQKQISEVYSKNTTDFLRLNDNITHAESRNESTNREVIRCYYCFGDILLQRLNYYKGLDHSDLASKTLVNEEVRKQIGDKISNDTLRKRTEKARKIFALLNNGFKDKGENMIIRIRTFTASSISKLSWEEIEYVSAEIIRSAPSNQEF</sequence>
<dbReference type="OrthoDB" id="2445096at2759"/>
<reference evidence="4" key="1">
    <citation type="submission" date="2021-06" db="EMBL/GenBank/DDBJ databases">
        <authorList>
            <person name="Kallberg Y."/>
            <person name="Tangrot J."/>
            <person name="Rosling A."/>
        </authorList>
    </citation>
    <scope>NUCLEOTIDE SEQUENCE</scope>
    <source>
        <strain evidence="4">IA702</strain>
    </source>
</reference>
<evidence type="ECO:0000256" key="1">
    <source>
        <dbReference type="PROSITE-ProRule" id="PRU00175"/>
    </source>
</evidence>
<dbReference type="GO" id="GO:0008270">
    <property type="term" value="F:zinc ion binding"/>
    <property type="evidence" value="ECO:0007669"/>
    <property type="project" value="UniProtKB-KW"/>
</dbReference>
<keyword evidence="1" id="KW-0862">Zinc</keyword>
<dbReference type="AlphaFoldDB" id="A0A9N9H8P0"/>
<feature type="domain" description="RING-type" evidence="3">
    <location>
        <begin position="37"/>
        <end position="82"/>
    </location>
</feature>
<organism evidence="4 5">
    <name type="scientific">Paraglomus occultum</name>
    <dbReference type="NCBI Taxonomy" id="144539"/>
    <lineage>
        <taxon>Eukaryota</taxon>
        <taxon>Fungi</taxon>
        <taxon>Fungi incertae sedis</taxon>
        <taxon>Mucoromycota</taxon>
        <taxon>Glomeromycotina</taxon>
        <taxon>Glomeromycetes</taxon>
        <taxon>Paraglomerales</taxon>
        <taxon>Paraglomeraceae</taxon>
        <taxon>Paraglomus</taxon>
    </lineage>
</organism>
<dbReference type="Proteomes" id="UP000789572">
    <property type="component" value="Unassembled WGS sequence"/>
</dbReference>
<keyword evidence="5" id="KW-1185">Reference proteome</keyword>
<dbReference type="InterPro" id="IPR013083">
    <property type="entry name" value="Znf_RING/FYVE/PHD"/>
</dbReference>
<dbReference type="Gene3D" id="3.30.40.10">
    <property type="entry name" value="Zinc/RING finger domain, C3HC4 (zinc finger)"/>
    <property type="match status" value="1"/>
</dbReference>
<name>A0A9N9H8P0_9GLOM</name>
<proteinExistence type="predicted"/>
<accession>A0A9N9H8P0</accession>
<protein>
    <submittedName>
        <fullName evidence="4">4053_t:CDS:1</fullName>
    </submittedName>
</protein>
<gene>
    <name evidence="4" type="ORF">POCULU_LOCUS10256</name>
</gene>
<evidence type="ECO:0000313" key="5">
    <source>
        <dbReference type="Proteomes" id="UP000789572"/>
    </source>
</evidence>
<evidence type="ECO:0000256" key="2">
    <source>
        <dbReference type="SAM" id="MobiDB-lite"/>
    </source>
</evidence>
<keyword evidence="1" id="KW-0479">Metal-binding</keyword>
<keyword evidence="1" id="KW-0863">Zinc-finger</keyword>
<dbReference type="InterPro" id="IPR001841">
    <property type="entry name" value="Znf_RING"/>
</dbReference>
<comment type="caution">
    <text evidence="4">The sequence shown here is derived from an EMBL/GenBank/DDBJ whole genome shotgun (WGS) entry which is preliminary data.</text>
</comment>
<evidence type="ECO:0000259" key="3">
    <source>
        <dbReference type="PROSITE" id="PS50089"/>
    </source>
</evidence>